<dbReference type="PANTHER" id="PTHR45453:SF1">
    <property type="entry name" value="PHOSPHATE REGULON SENSOR PROTEIN PHOR"/>
    <property type="match status" value="1"/>
</dbReference>
<dbReference type="Gene3D" id="1.10.287.130">
    <property type="match status" value="1"/>
</dbReference>
<keyword evidence="5" id="KW-0418">Kinase</keyword>
<dbReference type="EC" id="2.7.13.3" evidence="2"/>
<evidence type="ECO:0000256" key="4">
    <source>
        <dbReference type="ARBA" id="ARBA00022679"/>
    </source>
</evidence>
<dbReference type="SUPFAM" id="SSF47384">
    <property type="entry name" value="Homodimeric domain of signal transducing histidine kinase"/>
    <property type="match status" value="1"/>
</dbReference>
<feature type="transmembrane region" description="Helical" evidence="8">
    <location>
        <begin position="107"/>
        <end position="130"/>
    </location>
</feature>
<dbReference type="EMBL" id="MFLK01000049">
    <property type="protein sequence ID" value="OGG65374.1"/>
    <property type="molecule type" value="Genomic_DNA"/>
</dbReference>
<dbReference type="GO" id="GO:0004721">
    <property type="term" value="F:phosphoprotein phosphatase activity"/>
    <property type="evidence" value="ECO:0007669"/>
    <property type="project" value="TreeGrafter"/>
</dbReference>
<evidence type="ECO:0000256" key="7">
    <source>
        <dbReference type="SAM" id="MobiDB-lite"/>
    </source>
</evidence>
<feature type="region of interest" description="Disordered" evidence="7">
    <location>
        <begin position="360"/>
        <end position="393"/>
    </location>
</feature>
<name>A0A1F6DVA9_9BACT</name>
<keyword evidence="8" id="KW-0812">Transmembrane</keyword>
<dbReference type="SMART" id="SM00387">
    <property type="entry name" value="HATPase_c"/>
    <property type="match status" value="1"/>
</dbReference>
<evidence type="ECO:0000259" key="9">
    <source>
        <dbReference type="PROSITE" id="PS50109"/>
    </source>
</evidence>
<comment type="catalytic activity">
    <reaction evidence="1">
        <text>ATP + protein L-histidine = ADP + protein N-phospho-L-histidine.</text>
        <dbReference type="EC" id="2.7.13.3"/>
    </reaction>
</comment>
<organism evidence="10 11">
    <name type="scientific">Candidatus Kaiserbacteria bacterium RIFCSPHIGHO2_02_FULL_55_20</name>
    <dbReference type="NCBI Taxonomy" id="1798497"/>
    <lineage>
        <taxon>Bacteria</taxon>
        <taxon>Candidatus Kaiseribacteriota</taxon>
    </lineage>
</organism>
<dbReference type="SMART" id="SM00388">
    <property type="entry name" value="HisKA"/>
    <property type="match status" value="1"/>
</dbReference>
<accession>A0A1F6DVA9</accession>
<dbReference type="GO" id="GO:0000155">
    <property type="term" value="F:phosphorelay sensor kinase activity"/>
    <property type="evidence" value="ECO:0007669"/>
    <property type="project" value="InterPro"/>
</dbReference>
<dbReference type="InterPro" id="IPR050351">
    <property type="entry name" value="BphY/WalK/GraS-like"/>
</dbReference>
<dbReference type="GO" id="GO:0016036">
    <property type="term" value="P:cellular response to phosphate starvation"/>
    <property type="evidence" value="ECO:0007669"/>
    <property type="project" value="TreeGrafter"/>
</dbReference>
<evidence type="ECO:0000256" key="2">
    <source>
        <dbReference type="ARBA" id="ARBA00012438"/>
    </source>
</evidence>
<dbReference type="Proteomes" id="UP000177652">
    <property type="component" value="Unassembled WGS sequence"/>
</dbReference>
<dbReference type="InterPro" id="IPR003661">
    <property type="entry name" value="HisK_dim/P_dom"/>
</dbReference>
<comment type="caution">
    <text evidence="10">The sequence shown here is derived from an EMBL/GenBank/DDBJ whole genome shotgun (WGS) entry which is preliminary data.</text>
</comment>
<dbReference type="InterPro" id="IPR004358">
    <property type="entry name" value="Sig_transdc_His_kin-like_C"/>
</dbReference>
<dbReference type="Pfam" id="PF02518">
    <property type="entry name" value="HATPase_c"/>
    <property type="match status" value="1"/>
</dbReference>
<dbReference type="InterPro" id="IPR005467">
    <property type="entry name" value="His_kinase_dom"/>
</dbReference>
<gene>
    <name evidence="10" type="ORF">A3D71_01750</name>
</gene>
<dbReference type="CDD" id="cd00075">
    <property type="entry name" value="HATPase"/>
    <property type="match status" value="1"/>
</dbReference>
<dbReference type="FunFam" id="3.30.565.10:FF:000006">
    <property type="entry name" value="Sensor histidine kinase WalK"/>
    <property type="match status" value="1"/>
</dbReference>
<dbReference type="InterPro" id="IPR003594">
    <property type="entry name" value="HATPase_dom"/>
</dbReference>
<dbReference type="SUPFAM" id="SSF55874">
    <property type="entry name" value="ATPase domain of HSP90 chaperone/DNA topoisomerase II/histidine kinase"/>
    <property type="match status" value="1"/>
</dbReference>
<evidence type="ECO:0000256" key="3">
    <source>
        <dbReference type="ARBA" id="ARBA00022553"/>
    </source>
</evidence>
<dbReference type="Pfam" id="PF00512">
    <property type="entry name" value="HisKA"/>
    <property type="match status" value="1"/>
</dbReference>
<keyword evidence="4" id="KW-0808">Transferase</keyword>
<dbReference type="GO" id="GO:0005886">
    <property type="term" value="C:plasma membrane"/>
    <property type="evidence" value="ECO:0007669"/>
    <property type="project" value="TreeGrafter"/>
</dbReference>
<sequence length="393" mass="43061">MSKTFEENSVTQIAEAFWKRSAASVTGYAHKYRFDPFFRTEIRTIALLTLFSAFILGVVGISSSLLYRDVTTAMSEAINESVTAGSPPSSIGALVVEKLNDLQRRNITTSSAIVILVTIVSGYVVGRVVLSPTRSALESQKQFIGNVAHELRTPLSNIKTNTEVALMNANLGDETKGVFTSTIEELDRISDILNNLLSLSVSVRPERIEFHDVDLGTVVEGSLRKLRELADSKQLVITAQMGERRIVWGNAAALEQIATNVLKNAIMYTPRGGHILVAAERVYPDFMELTVQDSGTGIARKDLFRIFEPFYRAERSRNRAKGGVGLGLPIVSELVKLHHGKITVRSIEGRGTTVHILLPSGKQSVGAPSDRKEDRENMSEIAVDFSRNGQSAS</sequence>
<keyword evidence="3" id="KW-0597">Phosphoprotein</keyword>
<evidence type="ECO:0000313" key="10">
    <source>
        <dbReference type="EMBL" id="OGG65374.1"/>
    </source>
</evidence>
<dbReference type="PRINTS" id="PR00344">
    <property type="entry name" value="BCTRLSENSOR"/>
</dbReference>
<evidence type="ECO:0000256" key="5">
    <source>
        <dbReference type="ARBA" id="ARBA00022777"/>
    </source>
</evidence>
<dbReference type="PANTHER" id="PTHR45453">
    <property type="entry name" value="PHOSPHATE REGULON SENSOR PROTEIN PHOR"/>
    <property type="match status" value="1"/>
</dbReference>
<keyword evidence="8" id="KW-1133">Transmembrane helix</keyword>
<reference evidence="10 11" key="1">
    <citation type="journal article" date="2016" name="Nat. Commun.">
        <title>Thousands of microbial genomes shed light on interconnected biogeochemical processes in an aquifer system.</title>
        <authorList>
            <person name="Anantharaman K."/>
            <person name="Brown C.T."/>
            <person name="Hug L.A."/>
            <person name="Sharon I."/>
            <person name="Castelle C.J."/>
            <person name="Probst A.J."/>
            <person name="Thomas B.C."/>
            <person name="Singh A."/>
            <person name="Wilkins M.J."/>
            <person name="Karaoz U."/>
            <person name="Brodie E.L."/>
            <person name="Williams K.H."/>
            <person name="Hubbard S.S."/>
            <person name="Banfield J.F."/>
        </authorList>
    </citation>
    <scope>NUCLEOTIDE SEQUENCE [LARGE SCALE GENOMIC DNA]</scope>
</reference>
<evidence type="ECO:0000256" key="6">
    <source>
        <dbReference type="ARBA" id="ARBA00023012"/>
    </source>
</evidence>
<feature type="compositionally biased region" description="Basic and acidic residues" evidence="7">
    <location>
        <begin position="369"/>
        <end position="378"/>
    </location>
</feature>
<feature type="domain" description="Histidine kinase" evidence="9">
    <location>
        <begin position="146"/>
        <end position="362"/>
    </location>
</feature>
<dbReference type="InterPro" id="IPR036097">
    <property type="entry name" value="HisK_dim/P_sf"/>
</dbReference>
<dbReference type="CDD" id="cd00082">
    <property type="entry name" value="HisKA"/>
    <property type="match status" value="1"/>
</dbReference>
<dbReference type="STRING" id="1798497.A3D71_01750"/>
<dbReference type="Gene3D" id="3.30.565.10">
    <property type="entry name" value="Histidine kinase-like ATPase, C-terminal domain"/>
    <property type="match status" value="1"/>
</dbReference>
<dbReference type="PROSITE" id="PS50109">
    <property type="entry name" value="HIS_KIN"/>
    <property type="match status" value="1"/>
</dbReference>
<protein>
    <recommendedName>
        <fullName evidence="2">histidine kinase</fullName>
        <ecNumber evidence="2">2.7.13.3</ecNumber>
    </recommendedName>
</protein>
<evidence type="ECO:0000313" key="11">
    <source>
        <dbReference type="Proteomes" id="UP000177652"/>
    </source>
</evidence>
<keyword evidence="6" id="KW-0902">Two-component regulatory system</keyword>
<dbReference type="InterPro" id="IPR036890">
    <property type="entry name" value="HATPase_C_sf"/>
</dbReference>
<keyword evidence="8" id="KW-0472">Membrane</keyword>
<feature type="transmembrane region" description="Helical" evidence="8">
    <location>
        <begin position="45"/>
        <end position="67"/>
    </location>
</feature>
<evidence type="ECO:0000256" key="8">
    <source>
        <dbReference type="SAM" id="Phobius"/>
    </source>
</evidence>
<evidence type="ECO:0000256" key="1">
    <source>
        <dbReference type="ARBA" id="ARBA00000085"/>
    </source>
</evidence>
<proteinExistence type="predicted"/>
<dbReference type="AlphaFoldDB" id="A0A1F6DVA9"/>